<dbReference type="InterPro" id="IPR037459">
    <property type="entry name" value="RhgT-like"/>
</dbReference>
<dbReference type="Gene3D" id="2.60.120.430">
    <property type="entry name" value="Galactose-binding lectin"/>
    <property type="match status" value="1"/>
</dbReference>
<keyword evidence="2" id="KW-0378">Hydrolase</keyword>
<protein>
    <submittedName>
        <fullName evidence="3">Rhamnogalacturonan acetylesterase</fullName>
    </submittedName>
</protein>
<evidence type="ECO:0000313" key="4">
    <source>
        <dbReference type="Proteomes" id="UP000607435"/>
    </source>
</evidence>
<evidence type="ECO:0000256" key="1">
    <source>
        <dbReference type="ARBA" id="ARBA00008668"/>
    </source>
</evidence>
<evidence type="ECO:0000256" key="2">
    <source>
        <dbReference type="ARBA" id="ARBA00022801"/>
    </source>
</evidence>
<dbReference type="SUPFAM" id="SSF52266">
    <property type="entry name" value="SGNH hydrolase"/>
    <property type="match status" value="1"/>
</dbReference>
<evidence type="ECO:0000313" key="3">
    <source>
        <dbReference type="EMBL" id="MBC3846539.1"/>
    </source>
</evidence>
<dbReference type="SUPFAM" id="SSF49785">
    <property type="entry name" value="Galactose-binding domain-like"/>
    <property type="match status" value="1"/>
</dbReference>
<proteinExistence type="inferred from homology"/>
<gene>
    <name evidence="3" type="ORF">H6H04_09115</name>
</gene>
<dbReference type="Proteomes" id="UP000607435">
    <property type="component" value="Unassembled WGS sequence"/>
</dbReference>
<dbReference type="InterPro" id="IPR008979">
    <property type="entry name" value="Galactose-bd-like_sf"/>
</dbReference>
<dbReference type="EMBL" id="JACOME010000002">
    <property type="protein sequence ID" value="MBC3846539.1"/>
    <property type="molecule type" value="Genomic_DNA"/>
</dbReference>
<dbReference type="Gene3D" id="3.40.50.1110">
    <property type="entry name" value="SGNH hydrolase"/>
    <property type="match status" value="1"/>
</dbReference>
<dbReference type="PANTHER" id="PTHR43695:SF1">
    <property type="entry name" value="RHAMNOGALACTURONAN ACETYLESTERASE"/>
    <property type="match status" value="1"/>
</dbReference>
<dbReference type="InterPro" id="IPR001087">
    <property type="entry name" value="GDSL"/>
</dbReference>
<dbReference type="InterPro" id="IPR036514">
    <property type="entry name" value="SGNH_hydro_sf"/>
</dbReference>
<name>A0ABR6Y1L9_9FLAO</name>
<accession>A0ABR6Y1L9</accession>
<reference evidence="3 4" key="1">
    <citation type="submission" date="2020-08" db="EMBL/GenBank/DDBJ databases">
        <title>Winogradskyella ouciana sp. nov., isolated from the hadal seawater of the Mariana Trench.</title>
        <authorList>
            <person name="He X."/>
        </authorList>
    </citation>
    <scope>NUCLEOTIDE SEQUENCE [LARGE SCALE GENOMIC DNA]</scope>
    <source>
        <strain evidence="3 4">KCTC 22026</strain>
    </source>
</reference>
<comment type="caution">
    <text evidence="3">The sequence shown here is derived from an EMBL/GenBank/DDBJ whole genome shotgun (WGS) entry which is preliminary data.</text>
</comment>
<dbReference type="CDD" id="cd01821">
    <property type="entry name" value="Rhamnogalacturan_acetylesterase_like"/>
    <property type="match status" value="1"/>
</dbReference>
<comment type="similarity">
    <text evidence="1">Belongs to the 'GDSL' lipolytic enzyme family.</text>
</comment>
<organism evidence="3 4">
    <name type="scientific">Winogradskyella echinorum</name>
    <dbReference type="NCBI Taxonomy" id="538189"/>
    <lineage>
        <taxon>Bacteria</taxon>
        <taxon>Pseudomonadati</taxon>
        <taxon>Bacteroidota</taxon>
        <taxon>Flavobacteriia</taxon>
        <taxon>Flavobacteriales</taxon>
        <taxon>Flavobacteriaceae</taxon>
        <taxon>Winogradskyella</taxon>
    </lineage>
</organism>
<dbReference type="PANTHER" id="PTHR43695">
    <property type="entry name" value="PUTATIVE (AFU_ORTHOLOGUE AFUA_2G17250)-RELATED"/>
    <property type="match status" value="1"/>
</dbReference>
<sequence>MKSMCNNYSRLFIILTWLSFYCSNCFSLPHYTIEDPTDNPKKLWLFNFGKENSETKGIAINDIIKYSRERGYGFDFNTAKNINLKAEGFEAINPVYFSIELPEGNYKVTVKLGSFQKTTNTTIKAESRRLMLKELSLKKGETIDTSFNVSLRNKKIDDLNEVNLKEREKAELNWDEKLTIEFLGEVAVKQIKIAKIDTIATLFLAGDSTVTDQDLEPWASWGQFITNYLNENIIVANYASSGASLSSFKSSKRLDKILSLLKNGDYVLIQFAHNDEKQKGKGIGPWQSYSNLLKEFAISIKQKGGIPIFLTPVQRRFFNSEGILKSTHGEYPSAMRKTAEDIDVKLIDLTEMTTKMYEAWGIEDSKIAFVQYPANTFPGQTEDLKDNTHFNSFGANEIALCIIQYLKDEKFDLANFIKLTTPIYSLNNPNNYTNWTLPMSIRFNNTKPDGN</sequence>
<dbReference type="RefSeq" id="WP_186845651.1">
    <property type="nucleotide sequence ID" value="NZ_JACOME010000002.1"/>
</dbReference>
<keyword evidence="4" id="KW-1185">Reference proteome</keyword>
<dbReference type="Pfam" id="PF00657">
    <property type="entry name" value="Lipase_GDSL"/>
    <property type="match status" value="1"/>
</dbReference>